<dbReference type="InterPro" id="IPR024109">
    <property type="entry name" value="Trp-tRNA-ligase_bac-type"/>
</dbReference>
<dbReference type="GO" id="GO:0004830">
    <property type="term" value="F:tryptophan-tRNA ligase activity"/>
    <property type="evidence" value="ECO:0007669"/>
    <property type="project" value="UniProtKB-EC"/>
</dbReference>
<evidence type="ECO:0000313" key="16">
    <source>
        <dbReference type="RefSeq" id="XP_025074762.1"/>
    </source>
</evidence>
<evidence type="ECO:0000256" key="7">
    <source>
        <dbReference type="ARBA" id="ARBA00022917"/>
    </source>
</evidence>
<dbReference type="GeneID" id="105429858"/>
<dbReference type="SMART" id="SM00248">
    <property type="entry name" value="ANK"/>
    <property type="match status" value="3"/>
</dbReference>
<dbReference type="FunFam" id="3.40.50.620:FF:000082">
    <property type="entry name" value="MSW1p Mitochondrial tryptophanyl-tRNA synthetase"/>
    <property type="match status" value="1"/>
</dbReference>
<comment type="subcellular location">
    <subcellularLocation>
        <location evidence="1">Mitochondrion matrix</location>
    </subcellularLocation>
</comment>
<feature type="repeat" description="ANK" evidence="14">
    <location>
        <begin position="85"/>
        <end position="117"/>
    </location>
</feature>
<evidence type="ECO:0000256" key="6">
    <source>
        <dbReference type="ARBA" id="ARBA00022840"/>
    </source>
</evidence>
<dbReference type="InterPro" id="IPR002305">
    <property type="entry name" value="aa-tRNA-synth_Ic"/>
</dbReference>
<dbReference type="Pfam" id="PF12796">
    <property type="entry name" value="Ank_2"/>
    <property type="match status" value="1"/>
</dbReference>
<evidence type="ECO:0000256" key="12">
    <source>
        <dbReference type="ARBA" id="ARBA00069760"/>
    </source>
</evidence>
<dbReference type="NCBIfam" id="TIGR00233">
    <property type="entry name" value="trpS"/>
    <property type="match status" value="1"/>
</dbReference>
<dbReference type="InterPro" id="IPR002110">
    <property type="entry name" value="Ankyrin_rpt"/>
</dbReference>
<dbReference type="HAMAP" id="MF_00140_B">
    <property type="entry name" value="Trp_tRNA_synth_B"/>
    <property type="match status" value="1"/>
</dbReference>
<evidence type="ECO:0000256" key="2">
    <source>
        <dbReference type="ARBA" id="ARBA00005594"/>
    </source>
</evidence>
<dbReference type="FunFam" id="1.10.240.10:FF:000002">
    <property type="entry name" value="Tryptophan--tRNA ligase"/>
    <property type="match status" value="1"/>
</dbReference>
<evidence type="ECO:0000256" key="14">
    <source>
        <dbReference type="PROSITE-ProRule" id="PRU00023"/>
    </source>
</evidence>
<proteinExistence type="inferred from homology"/>
<sequence>MRLIFIVRVNKRRMLKAKSHDSCAKEAVESQVITKMQKQGYSLNAVNNYDENLLHISAANSCLGIVEEILNQKENCRVIDRKNKFGWTPLMQAIRNGNIDTVKLLLKKNADVNKMTYLGMSVLGLAAAISKEMFETVYNACPEALANTANDDITPICVAAMKNDKELFLRLLELGMPSLTANGYTRIMMKRSTIPEIATLVNGEPITDDYWNDTSDNIEVMSEQDIGGDTEDSTLKNDENKKESLKLRLLPMESDKQTAISPNLTYDIFMFSKTVHSKNANLIENSDLLFHDENMNERKIMENNSEKYSLTDKNQPKLYSTVLQRSQSVRPSDIDMKDVSCKFNTTLGFTPEFSPVKSPHVPPELNEDNVFGENTPTPPRCKTPPKGMLLNWRQTKMIMVLRRFGLSQHIPVFLEQEASQIKYPKRIFSGIQPTGSIHLGNYFGAIRRWVELQNSGETMICSIADLHSITLPQNPQKLKENTMLMTATLIACGIDLKRTILFQQSKVSMHAELCWILSCITTMARLAHLPQFKEKSEFLKTVPLGLYIYPVLQAADVLLYKATHVPVGQDQAQHIQLAQDLAQIFNRQFGQTFPIPHTLISDGPSQRIKSLRDPMKKMSKSHTDSKSRINILDEPDVLLEKMKKALTDFTSEVTYESEKRPGVTNLIDIHSLLTGKTPEEICKEATGLNTGQYKLVLADIMIEKLSPIREDILRLIKEPIYLDEVLKEGAEKATELATKCWTEVTEKVFGNDIQNMKKISNIAKVL</sequence>
<evidence type="ECO:0000256" key="3">
    <source>
        <dbReference type="ARBA" id="ARBA00013161"/>
    </source>
</evidence>
<dbReference type="Pfam" id="PF00579">
    <property type="entry name" value="tRNA-synt_1b"/>
    <property type="match status" value="1"/>
</dbReference>
<keyword evidence="7" id="KW-0648">Protein biosynthesis</keyword>
<evidence type="ECO:0000256" key="5">
    <source>
        <dbReference type="ARBA" id="ARBA00022741"/>
    </source>
</evidence>
<dbReference type="CTD" id="39989"/>
<dbReference type="Gene3D" id="3.40.50.620">
    <property type="entry name" value="HUPs"/>
    <property type="match status" value="1"/>
</dbReference>
<accession>A0A8N1S9G4</accession>
<evidence type="ECO:0000256" key="9">
    <source>
        <dbReference type="ARBA" id="ARBA00030268"/>
    </source>
</evidence>
<dbReference type="PROSITE" id="PS00178">
    <property type="entry name" value="AA_TRNA_LIGASE_I"/>
    <property type="match status" value="1"/>
</dbReference>
<dbReference type="Gene3D" id="1.10.240.10">
    <property type="entry name" value="Tyrosyl-Transfer RNA Synthetase"/>
    <property type="match status" value="1"/>
</dbReference>
<evidence type="ECO:0000256" key="11">
    <source>
        <dbReference type="ARBA" id="ARBA00059972"/>
    </source>
</evidence>
<dbReference type="RefSeq" id="XP_025074762.1">
    <property type="nucleotide sequence ID" value="XM_025218977.1"/>
</dbReference>
<dbReference type="PRINTS" id="PR01039">
    <property type="entry name" value="TRNASYNTHTRP"/>
</dbReference>
<name>A0A8N1S9G4_9HYME</name>
<evidence type="ECO:0000256" key="4">
    <source>
        <dbReference type="ARBA" id="ARBA00022598"/>
    </source>
</evidence>
<comment type="catalytic activity">
    <reaction evidence="10">
        <text>tRNA(Trp) + L-tryptophan + ATP = L-tryptophyl-tRNA(Trp) + AMP + diphosphate + H(+)</text>
        <dbReference type="Rhea" id="RHEA:24080"/>
        <dbReference type="Rhea" id="RHEA-COMP:9671"/>
        <dbReference type="Rhea" id="RHEA-COMP:9705"/>
        <dbReference type="ChEBI" id="CHEBI:15378"/>
        <dbReference type="ChEBI" id="CHEBI:30616"/>
        <dbReference type="ChEBI" id="CHEBI:33019"/>
        <dbReference type="ChEBI" id="CHEBI:57912"/>
        <dbReference type="ChEBI" id="CHEBI:78442"/>
        <dbReference type="ChEBI" id="CHEBI:78535"/>
        <dbReference type="ChEBI" id="CHEBI:456215"/>
        <dbReference type="EC" id="6.1.1.2"/>
    </reaction>
</comment>
<evidence type="ECO:0000256" key="13">
    <source>
        <dbReference type="ARBA" id="ARBA00080951"/>
    </source>
</evidence>
<comment type="similarity">
    <text evidence="2">Belongs to the class-I aminoacyl-tRNA synthetase family.</text>
</comment>
<keyword evidence="8" id="KW-0030">Aminoacyl-tRNA synthetase</keyword>
<evidence type="ECO:0000256" key="10">
    <source>
        <dbReference type="ARBA" id="ARBA00049929"/>
    </source>
</evidence>
<keyword evidence="4" id="KW-0436">Ligase</keyword>
<organism evidence="15 16">
    <name type="scientific">Pogonomyrmex barbatus</name>
    <name type="common">red harvester ant</name>
    <dbReference type="NCBI Taxonomy" id="144034"/>
    <lineage>
        <taxon>Eukaryota</taxon>
        <taxon>Metazoa</taxon>
        <taxon>Ecdysozoa</taxon>
        <taxon>Arthropoda</taxon>
        <taxon>Hexapoda</taxon>
        <taxon>Insecta</taxon>
        <taxon>Pterygota</taxon>
        <taxon>Neoptera</taxon>
        <taxon>Endopterygota</taxon>
        <taxon>Hymenoptera</taxon>
        <taxon>Apocrita</taxon>
        <taxon>Aculeata</taxon>
        <taxon>Formicoidea</taxon>
        <taxon>Formicidae</taxon>
        <taxon>Myrmicinae</taxon>
        <taxon>Pogonomyrmex</taxon>
    </lineage>
</organism>
<dbReference type="InterPro" id="IPR002306">
    <property type="entry name" value="Trp-tRNA-ligase"/>
</dbReference>
<evidence type="ECO:0000313" key="15">
    <source>
        <dbReference type="Proteomes" id="UP000504615"/>
    </source>
</evidence>
<dbReference type="AlphaFoldDB" id="A0A8N1S9G4"/>
<dbReference type="PROSITE" id="PS50088">
    <property type="entry name" value="ANK_REPEAT"/>
    <property type="match status" value="1"/>
</dbReference>
<dbReference type="SUPFAM" id="SSF48403">
    <property type="entry name" value="Ankyrin repeat"/>
    <property type="match status" value="1"/>
</dbReference>
<gene>
    <name evidence="16" type="primary">LOC105429858</name>
</gene>
<reference evidence="16" key="1">
    <citation type="submission" date="2025-08" db="UniProtKB">
        <authorList>
            <consortium name="RefSeq"/>
        </authorList>
    </citation>
    <scope>IDENTIFICATION</scope>
</reference>
<dbReference type="PANTHER" id="PTHR43766">
    <property type="entry name" value="TRYPTOPHAN--TRNA LIGASE, MITOCHONDRIAL"/>
    <property type="match status" value="1"/>
</dbReference>
<dbReference type="CDD" id="cd00806">
    <property type="entry name" value="TrpRS_core"/>
    <property type="match status" value="1"/>
</dbReference>
<comment type="function">
    <text evidence="11">Catalyzes the attachment of tryptophan to tRNA(Trp) in a two-step reaction: tryptophan is first activated by ATP to form Trp-AMP and then transferred to the acceptor end of tRNA(Trp).</text>
</comment>
<dbReference type="InterPro" id="IPR036770">
    <property type="entry name" value="Ankyrin_rpt-contain_sf"/>
</dbReference>
<keyword evidence="6" id="KW-0067">ATP-binding</keyword>
<evidence type="ECO:0000256" key="8">
    <source>
        <dbReference type="ARBA" id="ARBA00023146"/>
    </source>
</evidence>
<protein>
    <recommendedName>
        <fullName evidence="12">Tryptophan--tRNA ligase, mitochondrial</fullName>
        <ecNumber evidence="3">6.1.1.2</ecNumber>
    </recommendedName>
    <alternativeName>
        <fullName evidence="13">(Mt)TrpRS</fullName>
    </alternativeName>
    <alternativeName>
        <fullName evidence="9">Tryptophanyl-tRNA synthetase</fullName>
    </alternativeName>
</protein>
<dbReference type="PROSITE" id="PS50297">
    <property type="entry name" value="ANK_REP_REGION"/>
    <property type="match status" value="1"/>
</dbReference>
<dbReference type="PANTHER" id="PTHR43766:SF1">
    <property type="entry name" value="TRYPTOPHAN--TRNA LIGASE, MITOCHONDRIAL"/>
    <property type="match status" value="1"/>
</dbReference>
<dbReference type="GO" id="GO:0005524">
    <property type="term" value="F:ATP binding"/>
    <property type="evidence" value="ECO:0007669"/>
    <property type="project" value="UniProtKB-KW"/>
</dbReference>
<dbReference type="InterPro" id="IPR014729">
    <property type="entry name" value="Rossmann-like_a/b/a_fold"/>
</dbReference>
<keyword evidence="15" id="KW-1185">Reference proteome</keyword>
<dbReference type="Gene3D" id="1.25.40.20">
    <property type="entry name" value="Ankyrin repeat-containing domain"/>
    <property type="match status" value="1"/>
</dbReference>
<dbReference type="InterPro" id="IPR001412">
    <property type="entry name" value="aa-tRNA-synth_I_CS"/>
</dbReference>
<dbReference type="GO" id="GO:0070183">
    <property type="term" value="P:mitochondrial tryptophanyl-tRNA aminoacylation"/>
    <property type="evidence" value="ECO:0007669"/>
    <property type="project" value="TreeGrafter"/>
</dbReference>
<dbReference type="GO" id="GO:0005759">
    <property type="term" value="C:mitochondrial matrix"/>
    <property type="evidence" value="ECO:0007669"/>
    <property type="project" value="UniProtKB-SubCell"/>
</dbReference>
<keyword evidence="14" id="KW-0040">ANK repeat</keyword>
<dbReference type="InterPro" id="IPR050203">
    <property type="entry name" value="Trp-tRNA_synthetase"/>
</dbReference>
<keyword evidence="5" id="KW-0547">Nucleotide-binding</keyword>
<evidence type="ECO:0000256" key="1">
    <source>
        <dbReference type="ARBA" id="ARBA00004305"/>
    </source>
</evidence>
<dbReference type="EC" id="6.1.1.2" evidence="3"/>
<dbReference type="Proteomes" id="UP000504615">
    <property type="component" value="Unplaced"/>
</dbReference>
<dbReference type="SUPFAM" id="SSF52374">
    <property type="entry name" value="Nucleotidylyl transferase"/>
    <property type="match status" value="1"/>
</dbReference>
<dbReference type="OrthoDB" id="15808at2759"/>